<reference evidence="3 4" key="1">
    <citation type="submission" date="2017-02" db="EMBL/GenBank/DDBJ databases">
        <authorList>
            <person name="Peterson S.W."/>
        </authorList>
    </citation>
    <scope>NUCLEOTIDE SEQUENCE [LARGE SCALE GENOMIC DNA]</scope>
    <source>
        <strain evidence="3 4">ATCC 17233</strain>
    </source>
</reference>
<name>A0A1T4KF71_9FIRM</name>
<dbReference type="Proteomes" id="UP000189857">
    <property type="component" value="Unassembled WGS sequence"/>
</dbReference>
<dbReference type="AlphaFoldDB" id="A0A1T4KF71"/>
<evidence type="ECO:0000313" key="4">
    <source>
        <dbReference type="Proteomes" id="UP000189857"/>
    </source>
</evidence>
<dbReference type="InterPro" id="IPR001932">
    <property type="entry name" value="PPM-type_phosphatase-like_dom"/>
</dbReference>
<dbReference type="InterPro" id="IPR036457">
    <property type="entry name" value="PPM-type-like_dom_sf"/>
</dbReference>
<feature type="domain" description="PPM-type phosphatase" evidence="1">
    <location>
        <begin position="6"/>
        <end position="255"/>
    </location>
</feature>
<dbReference type="CDD" id="cd00143">
    <property type="entry name" value="PP2Cc"/>
    <property type="match status" value="1"/>
</dbReference>
<sequence>MDFTASYNTDIGIKKNTNQDSLAVRIIDTPTGKAAFAIICDGMGGLAKGELASKEVIFAFCEWFDKIFVRDACKGTFTMRGLHEDWDRIIQIMNQRLGNYGAENNLMLGTTVSAILIYKNEYYIVHVGDSRIYELTNEFKKLTKDQTFVAREVAMGRMTEEQAKVDPRRSVLLQCVGASSVVQPDFIKGEVKDNAVYLLCSDGFRHQISEEEIMDKLGPDATSSSEELQYGCVYLTELVKNRKETDNISVVVVKTF</sequence>
<dbReference type="SUPFAM" id="SSF81606">
    <property type="entry name" value="PP2C-like"/>
    <property type="match status" value="1"/>
</dbReference>
<feature type="domain" description="PPM-type phosphatase" evidence="2">
    <location>
        <begin position="2"/>
        <end position="253"/>
    </location>
</feature>
<evidence type="ECO:0000313" key="3">
    <source>
        <dbReference type="EMBL" id="SJZ41074.1"/>
    </source>
</evidence>
<evidence type="ECO:0000259" key="2">
    <source>
        <dbReference type="SMART" id="SM00332"/>
    </source>
</evidence>
<proteinExistence type="predicted"/>
<accession>A0A1T4KF71</accession>
<protein>
    <submittedName>
        <fullName evidence="3">Serine/threonine protein phosphatase PrpC</fullName>
    </submittedName>
</protein>
<keyword evidence="4" id="KW-1185">Reference proteome</keyword>
<evidence type="ECO:0000259" key="1">
    <source>
        <dbReference type="SMART" id="SM00331"/>
    </source>
</evidence>
<dbReference type="Pfam" id="PF13672">
    <property type="entry name" value="PP2C_2"/>
    <property type="match status" value="1"/>
</dbReference>
<organism evidence="3 4">
    <name type="scientific">Eubacterium ruminantium</name>
    <dbReference type="NCBI Taxonomy" id="42322"/>
    <lineage>
        <taxon>Bacteria</taxon>
        <taxon>Bacillati</taxon>
        <taxon>Bacillota</taxon>
        <taxon>Clostridia</taxon>
        <taxon>Eubacteriales</taxon>
        <taxon>Eubacteriaceae</taxon>
        <taxon>Eubacterium</taxon>
    </lineage>
</organism>
<dbReference type="EMBL" id="FUXA01000004">
    <property type="protein sequence ID" value="SJZ41074.1"/>
    <property type="molecule type" value="Genomic_DNA"/>
</dbReference>
<gene>
    <name evidence="3" type="ORF">SAMN02745110_00341</name>
</gene>
<dbReference type="Gene3D" id="3.60.40.10">
    <property type="entry name" value="PPM-type phosphatase domain"/>
    <property type="match status" value="1"/>
</dbReference>
<dbReference type="SMART" id="SM00332">
    <property type="entry name" value="PP2Cc"/>
    <property type="match status" value="1"/>
</dbReference>
<dbReference type="SMART" id="SM00331">
    <property type="entry name" value="PP2C_SIG"/>
    <property type="match status" value="1"/>
</dbReference>
<dbReference type="RefSeq" id="WP_078786014.1">
    <property type="nucleotide sequence ID" value="NZ_CACZYW010000003.1"/>
</dbReference>
<dbReference type="OrthoDB" id="9801841at2"/>